<dbReference type="Gene3D" id="3.40.50.720">
    <property type="entry name" value="NAD(P)-binding Rossmann-like Domain"/>
    <property type="match status" value="1"/>
</dbReference>
<comment type="similarity">
    <text evidence="1">Belongs to the short-chain dehydrogenases/reductases (SDR) family.</text>
</comment>
<dbReference type="InterPro" id="IPR002347">
    <property type="entry name" value="SDR_fam"/>
</dbReference>
<dbReference type="SUPFAM" id="SSF51735">
    <property type="entry name" value="NAD(P)-binding Rossmann-fold domains"/>
    <property type="match status" value="1"/>
</dbReference>
<dbReference type="InterPro" id="IPR020904">
    <property type="entry name" value="Sc_DH/Rdtase_CS"/>
</dbReference>
<dbReference type="PRINTS" id="PR00081">
    <property type="entry name" value="GDHRDH"/>
</dbReference>
<gene>
    <name evidence="4" type="ORF">BJX68DRAFT_253135</name>
</gene>
<protein>
    <recommendedName>
        <fullName evidence="6">Oxidoreductase</fullName>
    </recommendedName>
</protein>
<keyword evidence="5" id="KW-1185">Reference proteome</keyword>
<proteinExistence type="inferred from homology"/>
<keyword evidence="2" id="KW-0521">NADP</keyword>
<keyword evidence="3" id="KW-0560">Oxidoreductase</keyword>
<evidence type="ECO:0008006" key="6">
    <source>
        <dbReference type="Google" id="ProtNLM"/>
    </source>
</evidence>
<dbReference type="PROSITE" id="PS00061">
    <property type="entry name" value="ADH_SHORT"/>
    <property type="match status" value="1"/>
</dbReference>
<dbReference type="CDD" id="cd05233">
    <property type="entry name" value="SDR_c"/>
    <property type="match status" value="1"/>
</dbReference>
<dbReference type="Pfam" id="PF13561">
    <property type="entry name" value="adh_short_C2"/>
    <property type="match status" value="1"/>
</dbReference>
<dbReference type="PANTHER" id="PTHR24321:SF8">
    <property type="entry name" value="ESTRADIOL 17-BETA-DEHYDROGENASE 8-RELATED"/>
    <property type="match status" value="1"/>
</dbReference>
<dbReference type="Proteomes" id="UP001610444">
    <property type="component" value="Unassembled WGS sequence"/>
</dbReference>
<dbReference type="PRINTS" id="PR00080">
    <property type="entry name" value="SDRFAMILY"/>
</dbReference>
<dbReference type="InterPro" id="IPR036291">
    <property type="entry name" value="NAD(P)-bd_dom_sf"/>
</dbReference>
<dbReference type="EMBL" id="JBFXLR010000007">
    <property type="protein sequence ID" value="KAL2856721.1"/>
    <property type="molecule type" value="Genomic_DNA"/>
</dbReference>
<dbReference type="PANTHER" id="PTHR24321">
    <property type="entry name" value="DEHYDROGENASES, SHORT CHAIN"/>
    <property type="match status" value="1"/>
</dbReference>
<organism evidence="4 5">
    <name type="scientific">Aspergillus pseudodeflectus</name>
    <dbReference type="NCBI Taxonomy" id="176178"/>
    <lineage>
        <taxon>Eukaryota</taxon>
        <taxon>Fungi</taxon>
        <taxon>Dikarya</taxon>
        <taxon>Ascomycota</taxon>
        <taxon>Pezizomycotina</taxon>
        <taxon>Eurotiomycetes</taxon>
        <taxon>Eurotiomycetidae</taxon>
        <taxon>Eurotiales</taxon>
        <taxon>Aspergillaceae</taxon>
        <taxon>Aspergillus</taxon>
        <taxon>Aspergillus subgen. Nidulantes</taxon>
    </lineage>
</organism>
<accession>A0ABR4KWW1</accession>
<name>A0ABR4KWW1_9EURO</name>
<comment type="caution">
    <text evidence="4">The sequence shown here is derived from an EMBL/GenBank/DDBJ whole genome shotgun (WGS) entry which is preliminary data.</text>
</comment>
<reference evidence="4 5" key="1">
    <citation type="submission" date="2024-07" db="EMBL/GenBank/DDBJ databases">
        <title>Section-level genome sequencing and comparative genomics of Aspergillus sections Usti and Cavernicolus.</title>
        <authorList>
            <consortium name="Lawrence Berkeley National Laboratory"/>
            <person name="Nybo J.L."/>
            <person name="Vesth T.C."/>
            <person name="Theobald S."/>
            <person name="Frisvad J.C."/>
            <person name="Larsen T.O."/>
            <person name="Kjaerboelling I."/>
            <person name="Rothschild-Mancinelli K."/>
            <person name="Lyhne E.K."/>
            <person name="Kogle M.E."/>
            <person name="Barry K."/>
            <person name="Clum A."/>
            <person name="Na H."/>
            <person name="Ledsgaard L."/>
            <person name="Lin J."/>
            <person name="Lipzen A."/>
            <person name="Kuo A."/>
            <person name="Riley R."/>
            <person name="Mondo S."/>
            <person name="LaButti K."/>
            <person name="Haridas S."/>
            <person name="Pangalinan J."/>
            <person name="Salamov A.A."/>
            <person name="Simmons B.A."/>
            <person name="Magnuson J.K."/>
            <person name="Chen J."/>
            <person name="Drula E."/>
            <person name="Henrissat B."/>
            <person name="Wiebenga A."/>
            <person name="Lubbers R.J."/>
            <person name="Gomes A.C."/>
            <person name="Macurrencykelacurrency M.R."/>
            <person name="Stajich J."/>
            <person name="Grigoriev I.V."/>
            <person name="Mortensen U.H."/>
            <person name="De vries R.P."/>
            <person name="Baker S.E."/>
            <person name="Andersen M.R."/>
        </authorList>
    </citation>
    <scope>NUCLEOTIDE SEQUENCE [LARGE SCALE GENOMIC DNA]</scope>
    <source>
        <strain evidence="4 5">CBS 756.74</strain>
    </source>
</reference>
<evidence type="ECO:0000256" key="2">
    <source>
        <dbReference type="ARBA" id="ARBA00022857"/>
    </source>
</evidence>
<evidence type="ECO:0000256" key="1">
    <source>
        <dbReference type="ARBA" id="ARBA00006484"/>
    </source>
</evidence>
<evidence type="ECO:0000313" key="4">
    <source>
        <dbReference type="EMBL" id="KAL2856721.1"/>
    </source>
</evidence>
<sequence length="254" mass="26286">MTTTSVAGKVFIITGGASGMGLATATLLLARGAQLGLCDTNETGLSKVVEGLNNDQKSRVLASVVDITNRPAVASFFQSTKKRFGKINGVANFAGVAGHRLGHEQIWEIEDQEYDFIMDVNVRGAFNILSEALKPGLLEEPGSIVHAASMFAERGFSKGAIYSASKHAGIGMVKSAAIEAGKRGIRVNAILPGPINTPMLQANEESGAEGTAPDVPLGRLGDAPEVANVAAFLLSDEASYITGATWAVDGGANA</sequence>
<dbReference type="RefSeq" id="XP_070902585.1">
    <property type="nucleotide sequence ID" value="XM_071042671.1"/>
</dbReference>
<dbReference type="GeneID" id="98157835"/>
<evidence type="ECO:0000313" key="5">
    <source>
        <dbReference type="Proteomes" id="UP001610444"/>
    </source>
</evidence>
<evidence type="ECO:0000256" key="3">
    <source>
        <dbReference type="ARBA" id="ARBA00023002"/>
    </source>
</evidence>